<dbReference type="OrthoDB" id="8566233at2"/>
<dbReference type="Proteomes" id="UP000320811">
    <property type="component" value="Unassembled WGS sequence"/>
</dbReference>
<accession>A0A561PW21</accession>
<organism evidence="1 2">
    <name type="scientific">Chitinophaga polysaccharea</name>
    <dbReference type="NCBI Taxonomy" id="1293035"/>
    <lineage>
        <taxon>Bacteria</taxon>
        <taxon>Pseudomonadati</taxon>
        <taxon>Bacteroidota</taxon>
        <taxon>Chitinophagia</taxon>
        <taxon>Chitinophagales</taxon>
        <taxon>Chitinophagaceae</taxon>
        <taxon>Chitinophaga</taxon>
    </lineage>
</organism>
<keyword evidence="2" id="KW-1185">Reference proteome</keyword>
<dbReference type="AlphaFoldDB" id="A0A561PW21"/>
<dbReference type="Pfam" id="PF06291">
    <property type="entry name" value="Lambda_Bor"/>
    <property type="match status" value="1"/>
</dbReference>
<gene>
    <name evidence="1" type="ORF">FHW36_10213</name>
</gene>
<dbReference type="EMBL" id="VIWO01000002">
    <property type="protein sequence ID" value="TWF42258.1"/>
    <property type="molecule type" value="Genomic_DNA"/>
</dbReference>
<sequence length="116" mass="12678">MRSPKFHRYGVHLLLVAGMLCINSCYSYRVATHALPSTDTSPVNSKRAYSLFWGLLNNPQVISTPVCDSLGINGVAEVTVKTNFGNAVLTICTLGIYCPVRIEWKCAKPCAQVDSL</sequence>
<dbReference type="InterPro" id="IPR010438">
    <property type="entry name" value="Lambda_Bor"/>
</dbReference>
<comment type="caution">
    <text evidence="1">The sequence shown here is derived from an EMBL/GenBank/DDBJ whole genome shotgun (WGS) entry which is preliminary data.</text>
</comment>
<proteinExistence type="predicted"/>
<dbReference type="RefSeq" id="WP_145665446.1">
    <property type="nucleotide sequence ID" value="NZ_VIWO01000002.1"/>
</dbReference>
<name>A0A561PW21_9BACT</name>
<reference evidence="1 2" key="1">
    <citation type="submission" date="2019-06" db="EMBL/GenBank/DDBJ databases">
        <title>Sorghum-associated microbial communities from plants grown in Nebraska, USA.</title>
        <authorList>
            <person name="Schachtman D."/>
        </authorList>
    </citation>
    <scope>NUCLEOTIDE SEQUENCE [LARGE SCALE GENOMIC DNA]</scope>
    <source>
        <strain evidence="1 2">1209</strain>
    </source>
</reference>
<evidence type="ECO:0000313" key="2">
    <source>
        <dbReference type="Proteomes" id="UP000320811"/>
    </source>
</evidence>
<protein>
    <recommendedName>
        <fullName evidence="3">Bor protein</fullName>
    </recommendedName>
</protein>
<evidence type="ECO:0008006" key="3">
    <source>
        <dbReference type="Google" id="ProtNLM"/>
    </source>
</evidence>
<evidence type="ECO:0000313" key="1">
    <source>
        <dbReference type="EMBL" id="TWF42258.1"/>
    </source>
</evidence>